<name>A0AA37W7Q6_9GAMM</name>
<feature type="signal peptide" evidence="1">
    <location>
        <begin position="1"/>
        <end position="24"/>
    </location>
</feature>
<dbReference type="Proteomes" id="UP001161389">
    <property type="component" value="Unassembled WGS sequence"/>
</dbReference>
<proteinExistence type="predicted"/>
<organism evidence="2 3">
    <name type="scientific">Litoribrevibacter albus</name>
    <dbReference type="NCBI Taxonomy" id="1473156"/>
    <lineage>
        <taxon>Bacteria</taxon>
        <taxon>Pseudomonadati</taxon>
        <taxon>Pseudomonadota</taxon>
        <taxon>Gammaproteobacteria</taxon>
        <taxon>Oceanospirillales</taxon>
        <taxon>Oceanospirillaceae</taxon>
        <taxon>Litoribrevibacter</taxon>
    </lineage>
</organism>
<protein>
    <recommendedName>
        <fullName evidence="4">DUF2059 domain-containing protein</fullName>
    </recommendedName>
</protein>
<feature type="chain" id="PRO_5041257308" description="DUF2059 domain-containing protein" evidence="1">
    <location>
        <begin position="25"/>
        <end position="193"/>
    </location>
</feature>
<evidence type="ECO:0000313" key="3">
    <source>
        <dbReference type="Proteomes" id="UP001161389"/>
    </source>
</evidence>
<evidence type="ECO:0008006" key="4">
    <source>
        <dbReference type="Google" id="ProtNLM"/>
    </source>
</evidence>
<sequence>MNSMLRFGGVVLALCLGWSSTLLADNLTGNLVAQWIKSQKAVEVFGDKYESKLEPFDANIEKQESLEEAFRQGVVALKKTGLYNEFDGVVDGFGFDSPEQWSQVGAQIMTAYMSLEMNQQAPQMKQMMAQMQAMMDNDQIPAEQKEMMKNAMRQSKNMYESTKNVPQADIDAIKPYLSQLRTMGEDEAEPEMP</sequence>
<evidence type="ECO:0000256" key="1">
    <source>
        <dbReference type="SAM" id="SignalP"/>
    </source>
</evidence>
<gene>
    <name evidence="2" type="ORF">GCM10007876_32810</name>
</gene>
<comment type="caution">
    <text evidence="2">The sequence shown here is derived from an EMBL/GenBank/DDBJ whole genome shotgun (WGS) entry which is preliminary data.</text>
</comment>
<accession>A0AA37W7Q6</accession>
<dbReference type="EMBL" id="BSNM01000016">
    <property type="protein sequence ID" value="GLQ32802.1"/>
    <property type="molecule type" value="Genomic_DNA"/>
</dbReference>
<reference evidence="2" key="1">
    <citation type="journal article" date="2014" name="Int. J. Syst. Evol. Microbiol.">
        <title>Complete genome sequence of Corynebacterium casei LMG S-19264T (=DSM 44701T), isolated from a smear-ripened cheese.</title>
        <authorList>
            <consortium name="US DOE Joint Genome Institute (JGI-PGF)"/>
            <person name="Walter F."/>
            <person name="Albersmeier A."/>
            <person name="Kalinowski J."/>
            <person name="Ruckert C."/>
        </authorList>
    </citation>
    <scope>NUCLEOTIDE SEQUENCE</scope>
    <source>
        <strain evidence="2">NBRC 110071</strain>
    </source>
</reference>
<keyword evidence="3" id="KW-1185">Reference proteome</keyword>
<dbReference type="AlphaFoldDB" id="A0AA37W7Q6"/>
<dbReference type="RefSeq" id="WP_284382938.1">
    <property type="nucleotide sequence ID" value="NZ_BSNM01000016.1"/>
</dbReference>
<reference evidence="2" key="2">
    <citation type="submission" date="2023-01" db="EMBL/GenBank/DDBJ databases">
        <title>Draft genome sequence of Litoribrevibacter albus strain NBRC 110071.</title>
        <authorList>
            <person name="Sun Q."/>
            <person name="Mori K."/>
        </authorList>
    </citation>
    <scope>NUCLEOTIDE SEQUENCE</scope>
    <source>
        <strain evidence="2">NBRC 110071</strain>
    </source>
</reference>
<evidence type="ECO:0000313" key="2">
    <source>
        <dbReference type="EMBL" id="GLQ32802.1"/>
    </source>
</evidence>
<keyword evidence="1" id="KW-0732">Signal</keyword>